<evidence type="ECO:0000313" key="2">
    <source>
        <dbReference type="EMBL" id="BDX07919.1"/>
    </source>
</evidence>
<dbReference type="KEGG" id="pmaw:MACH26_34400"/>
<keyword evidence="3" id="KW-1185">Reference proteome</keyword>
<reference evidence="2" key="1">
    <citation type="submission" date="2023-01" db="EMBL/GenBank/DDBJ databases">
        <title>Complete genome sequence of Planctobacterium marinum strain Dej080120_11.</title>
        <authorList>
            <person name="Ueki S."/>
            <person name="Maruyama F."/>
        </authorList>
    </citation>
    <scope>NUCLEOTIDE SEQUENCE</scope>
    <source>
        <strain evidence="2">Dej080120_11</strain>
    </source>
</reference>
<dbReference type="InterPro" id="IPR036701">
    <property type="entry name" value="RraB-like_sf"/>
</dbReference>
<dbReference type="Pfam" id="PF06877">
    <property type="entry name" value="RraB"/>
    <property type="match status" value="1"/>
</dbReference>
<dbReference type="Proteomes" id="UP001333710">
    <property type="component" value="Chromosome"/>
</dbReference>
<accession>A0AA48HTY5</accession>
<name>A0AA48HTY5_9ALTE</name>
<evidence type="ECO:0000259" key="1">
    <source>
        <dbReference type="Pfam" id="PF06877"/>
    </source>
</evidence>
<evidence type="ECO:0000313" key="3">
    <source>
        <dbReference type="Proteomes" id="UP001333710"/>
    </source>
</evidence>
<dbReference type="EMBL" id="AP027272">
    <property type="protein sequence ID" value="BDX07919.1"/>
    <property type="molecule type" value="Genomic_DNA"/>
</dbReference>
<dbReference type="InterPro" id="IPR009671">
    <property type="entry name" value="RraB_dom"/>
</dbReference>
<protein>
    <recommendedName>
        <fullName evidence="1">Regulator of ribonuclease activity B domain-containing protein</fullName>
    </recommendedName>
</protein>
<dbReference type="AlphaFoldDB" id="A0AA48HTY5"/>
<proteinExistence type="predicted"/>
<gene>
    <name evidence="2" type="ORF">MACH26_34400</name>
</gene>
<organism evidence="2 3">
    <name type="scientific">Planctobacterium marinum</name>
    <dbReference type="NCBI Taxonomy" id="1631968"/>
    <lineage>
        <taxon>Bacteria</taxon>
        <taxon>Pseudomonadati</taxon>
        <taxon>Pseudomonadota</taxon>
        <taxon>Gammaproteobacteria</taxon>
        <taxon>Alteromonadales</taxon>
        <taxon>Alteromonadaceae</taxon>
        <taxon>Planctobacterium</taxon>
    </lineage>
</organism>
<dbReference type="RefSeq" id="WP_338294018.1">
    <property type="nucleotide sequence ID" value="NZ_AP027272.1"/>
</dbReference>
<sequence>MQSDNLTVNDWIKEITHELRHRNLNTSQRISLSFYIEHSSDSSAGALAKDLAAEGFDTDVDAFQQHLDKWRCWANIGIIPNTSNLRWIVQLLNEKSERFAGKIAGWETNPYESSQELGQLMARLESTWQEAVN</sequence>
<dbReference type="Gene3D" id="3.30.70.970">
    <property type="entry name" value="RraB-like"/>
    <property type="match status" value="1"/>
</dbReference>
<dbReference type="SUPFAM" id="SSF89946">
    <property type="entry name" value="Hypothetical protein VC0424"/>
    <property type="match status" value="1"/>
</dbReference>
<feature type="domain" description="Regulator of ribonuclease activity B" evidence="1">
    <location>
        <begin position="13"/>
        <end position="108"/>
    </location>
</feature>